<name>A0A284VNJ9_9EURY</name>
<sequence>MVKIEIDIKQEIWDFLNKKGDPALVVKQIIESAWEMSDRKMIIGILTNCHTGKDSVVNLEYHIKPSTSDSSRKIFTIIGGPTGYESFYIDEWCIENFPRSGWLACAGTIGKWDKLFIDAADMRKAFLEAGLIQ</sequence>
<evidence type="ECO:0000313" key="1">
    <source>
        <dbReference type="EMBL" id="SNQ60866.1"/>
    </source>
</evidence>
<dbReference type="AlphaFoldDB" id="A0A284VNJ9"/>
<dbReference type="EMBL" id="FZMP01000120">
    <property type="protein sequence ID" value="SNQ60866.1"/>
    <property type="molecule type" value="Genomic_DNA"/>
</dbReference>
<dbReference type="RefSeq" id="WP_096205379.1">
    <property type="nucleotide sequence ID" value="NZ_FZMP01000120.1"/>
</dbReference>
<reference evidence="2" key="1">
    <citation type="submission" date="2017-06" db="EMBL/GenBank/DDBJ databases">
        <authorList>
            <person name="Cremers G."/>
        </authorList>
    </citation>
    <scope>NUCLEOTIDE SEQUENCE [LARGE SCALE GENOMIC DNA]</scope>
</reference>
<accession>A0A284VNJ9</accession>
<gene>
    <name evidence="1" type="ORF">MNV_2060008</name>
</gene>
<organism evidence="1 2">
    <name type="scientific">Candidatus Methanoperedens nitratireducens</name>
    <dbReference type="NCBI Taxonomy" id="1392998"/>
    <lineage>
        <taxon>Archaea</taxon>
        <taxon>Methanobacteriati</taxon>
        <taxon>Methanobacteriota</taxon>
        <taxon>Stenosarchaea group</taxon>
        <taxon>Methanomicrobia</taxon>
        <taxon>Methanosarcinales</taxon>
        <taxon>ANME-2 cluster</taxon>
        <taxon>Candidatus Methanoperedentaceae</taxon>
        <taxon>Candidatus Methanoperedens</taxon>
    </lineage>
</organism>
<protein>
    <submittedName>
        <fullName evidence="1">Uncharacterized protein</fullName>
    </submittedName>
</protein>
<evidence type="ECO:0000313" key="2">
    <source>
        <dbReference type="Proteomes" id="UP000218615"/>
    </source>
</evidence>
<dbReference type="Proteomes" id="UP000218615">
    <property type="component" value="Unassembled WGS sequence"/>
</dbReference>
<keyword evidence="2" id="KW-1185">Reference proteome</keyword>
<proteinExistence type="predicted"/>